<dbReference type="EMBL" id="JAYWIO010000004">
    <property type="protein sequence ID" value="KAK7268679.1"/>
    <property type="molecule type" value="Genomic_DNA"/>
</dbReference>
<proteinExistence type="predicted"/>
<evidence type="ECO:0000313" key="3">
    <source>
        <dbReference type="Proteomes" id="UP001372338"/>
    </source>
</evidence>
<feature type="region of interest" description="Disordered" evidence="1">
    <location>
        <begin position="1"/>
        <end position="28"/>
    </location>
</feature>
<dbReference type="AlphaFoldDB" id="A0AAN9F2W9"/>
<gene>
    <name evidence="2" type="ORF">RIF29_21385</name>
</gene>
<organism evidence="2 3">
    <name type="scientific">Crotalaria pallida</name>
    <name type="common">Smooth rattlebox</name>
    <name type="synonym">Crotalaria striata</name>
    <dbReference type="NCBI Taxonomy" id="3830"/>
    <lineage>
        <taxon>Eukaryota</taxon>
        <taxon>Viridiplantae</taxon>
        <taxon>Streptophyta</taxon>
        <taxon>Embryophyta</taxon>
        <taxon>Tracheophyta</taxon>
        <taxon>Spermatophyta</taxon>
        <taxon>Magnoliopsida</taxon>
        <taxon>eudicotyledons</taxon>
        <taxon>Gunneridae</taxon>
        <taxon>Pentapetalae</taxon>
        <taxon>rosids</taxon>
        <taxon>fabids</taxon>
        <taxon>Fabales</taxon>
        <taxon>Fabaceae</taxon>
        <taxon>Papilionoideae</taxon>
        <taxon>50 kb inversion clade</taxon>
        <taxon>genistoids sensu lato</taxon>
        <taxon>core genistoids</taxon>
        <taxon>Crotalarieae</taxon>
        <taxon>Crotalaria</taxon>
    </lineage>
</organism>
<accession>A0AAN9F2W9</accession>
<evidence type="ECO:0000256" key="1">
    <source>
        <dbReference type="SAM" id="MobiDB-lite"/>
    </source>
</evidence>
<reference evidence="2 3" key="1">
    <citation type="submission" date="2024-01" db="EMBL/GenBank/DDBJ databases">
        <title>The genomes of 5 underutilized Papilionoideae crops provide insights into root nodulation and disease resistanc.</title>
        <authorList>
            <person name="Yuan L."/>
        </authorList>
    </citation>
    <scope>NUCLEOTIDE SEQUENCE [LARGE SCALE GENOMIC DNA]</scope>
    <source>
        <strain evidence="2">ZHUSHIDOU_FW_LH</strain>
        <tissue evidence="2">Leaf</tissue>
    </source>
</reference>
<name>A0AAN9F2W9_CROPI</name>
<sequence length="86" mass="9010">MRENRAHQECVERVGGGDHCTEGHDGVVDDEEVDGVRGEEEDDIILADSHRGKGGGDRVNGEPEVLEGEVEADGGVDEGGGAVVGW</sequence>
<comment type="caution">
    <text evidence="2">The sequence shown here is derived from an EMBL/GenBank/DDBJ whole genome shotgun (WGS) entry which is preliminary data.</text>
</comment>
<dbReference type="Proteomes" id="UP001372338">
    <property type="component" value="Unassembled WGS sequence"/>
</dbReference>
<keyword evidence="3" id="KW-1185">Reference proteome</keyword>
<protein>
    <submittedName>
        <fullName evidence="2">Uncharacterized protein</fullName>
    </submittedName>
</protein>
<evidence type="ECO:0000313" key="2">
    <source>
        <dbReference type="EMBL" id="KAK7268679.1"/>
    </source>
</evidence>
<feature type="compositionally biased region" description="Basic and acidic residues" evidence="1">
    <location>
        <begin position="1"/>
        <end position="27"/>
    </location>
</feature>